<sequence>MPTATSRDDPQRGGGPRQPPRPQRRPGLGSTPPDGRRCARPAAVGQTRSVRVGRRRPHAALGGARRLPSPAARPAACGRRPFPGRPPTYSHRPRVPRRRGWAAAGRSPDAHPPPRVNAGSGRSGRVHRTGACPSPALCPHPSFPSRGHPFFFCIAMAPAARAALRRRGGPVPVLCLAAAAAVAAAAAAGGVVGGGAAPPPAAAAAAPAAASAAVGGLATRAAAATPLPARADVPRNATWAVETVFANVSAFDAELAAVAAVVDGADPANGTAPIGGRLVRLWVYARMRHDVDVNDDGAKAALGRVTALESRVWGRSVSSATDAPGRLPPPADGELWTLPVVEPWSRVEGAAPPAAGALWAAAAAAATPSAAPQVTVEEVLGGSARAASRAWAALVHSGLAFPPIRDGAGVERPVTATNYAGHALSDDRVRREAALRSRNGEFGRHANTLAELLGWAVKAVVLQAKAGGYDSVLAAALGFRGIPTAVYTSLLSTVQAALPRTLHKYMALRGRLLGARSSAGEAFQLRPWDVHAPLIPGVDFRFPYDAGRAAVVESVAPLGSAYQEALRKGLYEQRWVDVFPNQGKRAGAYSGGSHETLPFIFLNYEDSLAGVTTLAHEAGHSGHSALARATQPASSSGYSTFIAEVASTVNEALLFDTLRARASSPAQRAAVLAAQLDRVVTVFFRQAQLAQFELSIHEAAVAGTPLTPGFFNATYANISATYHGPALVPDPVADVGWARILHFFHPYGFYVYQYATSFAASAMVVDRFQGGKMDVETYLDALRAGGSAGPLEILQAVGVNATSTAPVTAVCDKFEALVDELEALAATLDLQPSPSPSSAPAA</sequence>
<name>A0ACC3BW12_PYRYE</name>
<proteinExistence type="predicted"/>
<evidence type="ECO:0000313" key="1">
    <source>
        <dbReference type="EMBL" id="KAK1861717.1"/>
    </source>
</evidence>
<organism evidence="1 2">
    <name type="scientific">Pyropia yezoensis</name>
    <name type="common">Susabi-nori</name>
    <name type="synonym">Porphyra yezoensis</name>
    <dbReference type="NCBI Taxonomy" id="2788"/>
    <lineage>
        <taxon>Eukaryota</taxon>
        <taxon>Rhodophyta</taxon>
        <taxon>Bangiophyceae</taxon>
        <taxon>Bangiales</taxon>
        <taxon>Bangiaceae</taxon>
        <taxon>Pyropia</taxon>
    </lineage>
</organism>
<comment type="caution">
    <text evidence="1">The sequence shown here is derived from an EMBL/GenBank/DDBJ whole genome shotgun (WGS) entry which is preliminary data.</text>
</comment>
<accession>A0ACC3BW12</accession>
<evidence type="ECO:0000313" key="2">
    <source>
        <dbReference type="Proteomes" id="UP000798662"/>
    </source>
</evidence>
<dbReference type="Proteomes" id="UP000798662">
    <property type="component" value="Chromosome 1"/>
</dbReference>
<keyword evidence="2" id="KW-1185">Reference proteome</keyword>
<protein>
    <submittedName>
        <fullName evidence="1">Uncharacterized protein</fullName>
    </submittedName>
</protein>
<gene>
    <name evidence="1" type="ORF">I4F81_004297</name>
</gene>
<dbReference type="EMBL" id="CM020618">
    <property type="protein sequence ID" value="KAK1861717.1"/>
    <property type="molecule type" value="Genomic_DNA"/>
</dbReference>
<reference evidence="1" key="1">
    <citation type="submission" date="2019-11" db="EMBL/GenBank/DDBJ databases">
        <title>Nori genome reveals adaptations in red seaweeds to the harsh intertidal environment.</title>
        <authorList>
            <person name="Wang D."/>
            <person name="Mao Y."/>
        </authorList>
    </citation>
    <scope>NUCLEOTIDE SEQUENCE</scope>
    <source>
        <tissue evidence="1">Gametophyte</tissue>
    </source>
</reference>